<protein>
    <submittedName>
        <fullName evidence="7">Major royal jelly protein</fullName>
    </submittedName>
</protein>
<dbReference type="SUPFAM" id="SSF101898">
    <property type="entry name" value="NHL repeat"/>
    <property type="match status" value="1"/>
</dbReference>
<evidence type="ECO:0000313" key="7">
    <source>
        <dbReference type="EMBL" id="PBC30649.1"/>
    </source>
</evidence>
<dbReference type="EMBL" id="KZ288255">
    <property type="protein sequence ID" value="PBC30649.1"/>
    <property type="molecule type" value="Genomic_DNA"/>
</dbReference>
<feature type="chain" id="PRO_5012697535" evidence="6">
    <location>
        <begin position="21"/>
        <end position="435"/>
    </location>
</feature>
<keyword evidence="8" id="KW-1185">Reference proteome</keyword>
<dbReference type="PRINTS" id="PR01366">
    <property type="entry name" value="ROYALJELLY"/>
</dbReference>
<dbReference type="Proteomes" id="UP000242457">
    <property type="component" value="Unassembled WGS sequence"/>
</dbReference>
<dbReference type="Gene3D" id="2.120.10.30">
    <property type="entry name" value="TolB, C-terminal domain"/>
    <property type="match status" value="1"/>
</dbReference>
<dbReference type="InterPro" id="IPR011042">
    <property type="entry name" value="6-blade_b-propeller_TolB-like"/>
</dbReference>
<accession>A0A2A3EHH1</accession>
<dbReference type="GO" id="GO:0005576">
    <property type="term" value="C:extracellular region"/>
    <property type="evidence" value="ECO:0007669"/>
    <property type="project" value="UniProtKB-SubCell"/>
</dbReference>
<dbReference type="PANTHER" id="PTHR10009">
    <property type="entry name" value="PROTEIN YELLOW-RELATED"/>
    <property type="match status" value="1"/>
</dbReference>
<name>A0A2A3EHH1_APICC</name>
<evidence type="ECO:0000256" key="3">
    <source>
        <dbReference type="ARBA" id="ARBA00022525"/>
    </source>
</evidence>
<comment type="similarity">
    <text evidence="2">Belongs to the major royal jelly protein family.</text>
</comment>
<feature type="signal peptide" evidence="6">
    <location>
        <begin position="1"/>
        <end position="20"/>
    </location>
</feature>
<keyword evidence="4 6" id="KW-0732">Signal</keyword>
<dbReference type="STRING" id="94128.A0A2A3EHH1"/>
<comment type="subcellular location">
    <subcellularLocation>
        <location evidence="1">Secreted</location>
    </subcellularLocation>
</comment>
<evidence type="ECO:0000256" key="6">
    <source>
        <dbReference type="SAM" id="SignalP"/>
    </source>
</evidence>
<dbReference type="Pfam" id="PF03022">
    <property type="entry name" value="MRJP"/>
    <property type="match status" value="1"/>
</dbReference>
<keyword evidence="3" id="KW-0964">Secreted</keyword>
<gene>
    <name evidence="7" type="ORF">APICC_06208</name>
</gene>
<evidence type="ECO:0000256" key="5">
    <source>
        <dbReference type="ARBA" id="ARBA00023180"/>
    </source>
</evidence>
<evidence type="ECO:0000256" key="2">
    <source>
        <dbReference type="ARBA" id="ARBA00009127"/>
    </source>
</evidence>
<organism evidence="7 8">
    <name type="scientific">Apis cerana cerana</name>
    <name type="common">Oriental honeybee</name>
    <dbReference type="NCBI Taxonomy" id="94128"/>
    <lineage>
        <taxon>Eukaryota</taxon>
        <taxon>Metazoa</taxon>
        <taxon>Ecdysozoa</taxon>
        <taxon>Arthropoda</taxon>
        <taxon>Hexapoda</taxon>
        <taxon>Insecta</taxon>
        <taxon>Pterygota</taxon>
        <taxon>Neoptera</taxon>
        <taxon>Endopterygota</taxon>
        <taxon>Hymenoptera</taxon>
        <taxon>Apocrita</taxon>
        <taxon>Aculeata</taxon>
        <taxon>Apoidea</taxon>
        <taxon>Anthophila</taxon>
        <taxon>Apidae</taxon>
        <taxon>Apis</taxon>
    </lineage>
</organism>
<keyword evidence="5" id="KW-0325">Glycoprotein</keyword>
<dbReference type="OrthoDB" id="8184345at2759"/>
<dbReference type="PANTHER" id="PTHR10009:SF7">
    <property type="entry name" value="GH10609P-RELATED"/>
    <property type="match status" value="1"/>
</dbReference>
<sequence length="435" mass="49718">MTNWLLLIVCLSIACQDVTSAIHRRKSSKNLEHSMNVIHEWKYLDYDFDSNEKKQAAIQFGEYDYTKNYPFDVDQWHDKTFVAVIRYDGVPSSLNVISDKTGNGGRLLQPYPDWSWANYKDCSGIVSVYKIAIDKFDRLWVLDSGLINNIQLMCSPKLLAFDLTTSKLLKQVEIPYDIAVNASTRMGGLVSLVVQAMDPMNTMVYIADDRGDALIVYQNSDDSFHRLNSNTFDNDPRYSELTVAGESFTVHDGIFGMALSPVTNNLYYSPLTSHSLYYVNTEPFMKSQYGENNIQYEGIQDIFNTQSSAKVMSKNGVLFFGLVNNSAIGCWNEHQPLQKQNMDMVAQNEETLQIITSVKIIQNLSYSGRMNRIHKNEYMLALSNRMQKIVNNDFNFNDINFRILGANVKNLIKNTRCANSKNQNNNQKKHKNQAH</sequence>
<evidence type="ECO:0000313" key="8">
    <source>
        <dbReference type="Proteomes" id="UP000242457"/>
    </source>
</evidence>
<evidence type="ECO:0000256" key="4">
    <source>
        <dbReference type="ARBA" id="ARBA00022729"/>
    </source>
</evidence>
<reference evidence="7 8" key="1">
    <citation type="submission" date="2014-07" db="EMBL/GenBank/DDBJ databases">
        <title>Genomic and transcriptomic analysis on Apis cerana provide comprehensive insights into honey bee biology.</title>
        <authorList>
            <person name="Diao Q."/>
            <person name="Sun L."/>
            <person name="Zheng H."/>
            <person name="Zheng H."/>
            <person name="Xu S."/>
            <person name="Wang S."/>
            <person name="Zeng Z."/>
            <person name="Hu F."/>
            <person name="Su S."/>
            <person name="Wu J."/>
        </authorList>
    </citation>
    <scope>NUCLEOTIDE SEQUENCE [LARGE SCALE GENOMIC DNA]</scope>
    <source>
        <tissue evidence="7">Pupae without intestine</tissue>
    </source>
</reference>
<dbReference type="AlphaFoldDB" id="A0A2A3EHH1"/>
<proteinExistence type="inferred from homology"/>
<evidence type="ECO:0000256" key="1">
    <source>
        <dbReference type="ARBA" id="ARBA00004613"/>
    </source>
</evidence>
<dbReference type="InterPro" id="IPR017996">
    <property type="entry name" value="MRJP/yellow-related"/>
</dbReference>